<sequence length="113" mass="13177">MKQLDIHVGDEILFTSFDGKRQFTHKAVIWQVDNQDWFHACVLFEQSDTEALNGGAVGDIRREDIKEVIDRWDADRFMAAVRAGEKITGFRWPEDELTKIQTEMKNPSHKEKL</sequence>
<dbReference type="AlphaFoldDB" id="A0A1F6BDV8"/>
<gene>
    <name evidence="1" type="ORF">A2363_01320</name>
</gene>
<comment type="caution">
    <text evidence="1">The sequence shown here is derived from an EMBL/GenBank/DDBJ whole genome shotgun (WGS) entry which is preliminary data.</text>
</comment>
<evidence type="ECO:0000313" key="1">
    <source>
        <dbReference type="EMBL" id="OGG35124.1"/>
    </source>
</evidence>
<accession>A0A1F6BDV8</accession>
<reference evidence="1 2" key="1">
    <citation type="journal article" date="2016" name="Nat. Commun.">
        <title>Thousands of microbial genomes shed light on interconnected biogeochemical processes in an aquifer system.</title>
        <authorList>
            <person name="Anantharaman K."/>
            <person name="Brown C.T."/>
            <person name="Hug L.A."/>
            <person name="Sharon I."/>
            <person name="Castelle C.J."/>
            <person name="Probst A.J."/>
            <person name="Thomas B.C."/>
            <person name="Singh A."/>
            <person name="Wilkins M.J."/>
            <person name="Karaoz U."/>
            <person name="Brodie E.L."/>
            <person name="Williams K.H."/>
            <person name="Hubbard S.S."/>
            <person name="Banfield J.F."/>
        </authorList>
    </citation>
    <scope>NUCLEOTIDE SEQUENCE [LARGE SCALE GENOMIC DNA]</scope>
</reference>
<evidence type="ECO:0000313" key="2">
    <source>
        <dbReference type="Proteomes" id="UP000176186"/>
    </source>
</evidence>
<organism evidence="1 2">
    <name type="scientific">Candidatus Gottesmanbacteria bacterium RIFOXYB1_FULL_47_11</name>
    <dbReference type="NCBI Taxonomy" id="1798401"/>
    <lineage>
        <taxon>Bacteria</taxon>
        <taxon>Candidatus Gottesmaniibacteriota</taxon>
    </lineage>
</organism>
<dbReference type="EMBL" id="MFKE01000018">
    <property type="protein sequence ID" value="OGG35124.1"/>
    <property type="molecule type" value="Genomic_DNA"/>
</dbReference>
<dbReference type="Proteomes" id="UP000176186">
    <property type="component" value="Unassembled WGS sequence"/>
</dbReference>
<name>A0A1F6BDV8_9BACT</name>
<protein>
    <submittedName>
        <fullName evidence="1">Uncharacterized protein</fullName>
    </submittedName>
</protein>
<proteinExistence type="predicted"/>
<dbReference type="STRING" id="1798401.A2363_01320"/>